<proteinExistence type="predicted"/>
<dbReference type="OrthoDB" id="5959484at2"/>
<sequence>MRLISDTIDLSAYKQGPDLAVKVRKASDFRDAVQARRAARNNPNGKRHARMLSGKAQNLLEFRPGETTAWAGYNGHRKSMFTGQIAVELALQRERVLIASFEMLPADTMDRAERQALATGSPTEAQSDLFYRWADDRLWLFDHLGRVDAETCLALCRYFADELQGTQVFIDSMMMVCDSEERLDEQKRFTTDIVRCGMETGLHMHLIVHCRKPPSGTEDKPPTKYDIKGSGSISDQVHNVMTVWANKPKERALERDPNDMVHLEQPDALVTCEKQRNGPWEGRLKFWFDKPTMRFCDDRHSRVEPYNLGAIE</sequence>
<dbReference type="EMBL" id="CP011371">
    <property type="protein sequence ID" value="AKJ28783.1"/>
    <property type="molecule type" value="Genomic_DNA"/>
</dbReference>
<evidence type="ECO:0000259" key="1">
    <source>
        <dbReference type="PROSITE" id="PS51199"/>
    </source>
</evidence>
<evidence type="ECO:0000313" key="2">
    <source>
        <dbReference type="EMBL" id="AKJ28783.1"/>
    </source>
</evidence>
<dbReference type="Proteomes" id="UP000035352">
    <property type="component" value="Chromosome"/>
</dbReference>
<keyword evidence="2" id="KW-0067">ATP-binding</keyword>
<dbReference type="InterPro" id="IPR007694">
    <property type="entry name" value="DNA_helicase_DnaB-like_C"/>
</dbReference>
<keyword evidence="2" id="KW-0347">Helicase</keyword>
<name>A0A0G3BLF1_9BURK</name>
<reference evidence="2 3" key="1">
    <citation type="submission" date="2015-05" db="EMBL/GenBank/DDBJ databases">
        <authorList>
            <person name="Tang B."/>
            <person name="Yu Y."/>
        </authorList>
    </citation>
    <scope>NUCLEOTIDE SEQUENCE [LARGE SCALE GENOMIC DNA]</scope>
    <source>
        <strain evidence="2 3">DSM 7029</strain>
    </source>
</reference>
<gene>
    <name evidence="2" type="ORF">AAW51_2092</name>
</gene>
<keyword evidence="3" id="KW-1185">Reference proteome</keyword>
<organism evidence="2 3">
    <name type="scientific">Caldimonas brevitalea</name>
    <dbReference type="NCBI Taxonomy" id="413882"/>
    <lineage>
        <taxon>Bacteria</taxon>
        <taxon>Pseudomonadati</taxon>
        <taxon>Pseudomonadota</taxon>
        <taxon>Betaproteobacteria</taxon>
        <taxon>Burkholderiales</taxon>
        <taxon>Sphaerotilaceae</taxon>
        <taxon>Caldimonas</taxon>
    </lineage>
</organism>
<dbReference type="GO" id="GO:0003678">
    <property type="term" value="F:DNA helicase activity"/>
    <property type="evidence" value="ECO:0007669"/>
    <property type="project" value="InterPro"/>
</dbReference>
<protein>
    <submittedName>
        <fullName evidence="2">DNA primase/helicase</fullName>
    </submittedName>
</protein>
<accession>A0A0G3BLF1</accession>
<dbReference type="KEGG" id="pbh:AAW51_2092"/>
<dbReference type="AlphaFoldDB" id="A0A0G3BLF1"/>
<dbReference type="GO" id="GO:0006260">
    <property type="term" value="P:DNA replication"/>
    <property type="evidence" value="ECO:0007669"/>
    <property type="project" value="InterPro"/>
</dbReference>
<dbReference type="GO" id="GO:0005524">
    <property type="term" value="F:ATP binding"/>
    <property type="evidence" value="ECO:0007669"/>
    <property type="project" value="InterPro"/>
</dbReference>
<dbReference type="SUPFAM" id="SSF52540">
    <property type="entry name" value="P-loop containing nucleoside triphosphate hydrolases"/>
    <property type="match status" value="1"/>
</dbReference>
<dbReference type="RefSeq" id="WP_053013467.1">
    <property type="nucleotide sequence ID" value="NZ_CP011371.1"/>
</dbReference>
<dbReference type="Gene3D" id="3.40.50.300">
    <property type="entry name" value="P-loop containing nucleotide triphosphate hydrolases"/>
    <property type="match status" value="1"/>
</dbReference>
<dbReference type="Pfam" id="PF03796">
    <property type="entry name" value="DnaB_C"/>
    <property type="match status" value="1"/>
</dbReference>
<feature type="domain" description="SF4 helicase" evidence="1">
    <location>
        <begin position="41"/>
        <end position="302"/>
    </location>
</feature>
<dbReference type="InterPro" id="IPR027417">
    <property type="entry name" value="P-loop_NTPase"/>
</dbReference>
<dbReference type="PROSITE" id="PS51199">
    <property type="entry name" value="SF4_HELICASE"/>
    <property type="match status" value="1"/>
</dbReference>
<keyword evidence="2" id="KW-0547">Nucleotide-binding</keyword>
<evidence type="ECO:0000313" key="3">
    <source>
        <dbReference type="Proteomes" id="UP000035352"/>
    </source>
</evidence>
<keyword evidence="2" id="KW-0378">Hydrolase</keyword>
<dbReference type="STRING" id="413882.AAW51_2092"/>